<keyword evidence="6" id="KW-1185">Reference proteome</keyword>
<dbReference type="PRINTS" id="PR00033">
    <property type="entry name" value="HTHASNC"/>
</dbReference>
<dbReference type="GO" id="GO:0043565">
    <property type="term" value="F:sequence-specific DNA binding"/>
    <property type="evidence" value="ECO:0007669"/>
    <property type="project" value="InterPro"/>
</dbReference>
<dbReference type="EMBL" id="AP028654">
    <property type="protein sequence ID" value="BEP27729.1"/>
    <property type="molecule type" value="Genomic_DNA"/>
</dbReference>
<dbReference type="InterPro" id="IPR036388">
    <property type="entry name" value="WH-like_DNA-bd_sf"/>
</dbReference>
<protein>
    <submittedName>
        <fullName evidence="5">Lrp/AsnC family transcriptional regulator</fullName>
    </submittedName>
</protein>
<dbReference type="PROSITE" id="PS50956">
    <property type="entry name" value="HTH_ASNC_2"/>
    <property type="match status" value="1"/>
</dbReference>
<dbReference type="InterPro" id="IPR036390">
    <property type="entry name" value="WH_DNA-bd_sf"/>
</dbReference>
<dbReference type="Pfam" id="PF13404">
    <property type="entry name" value="HTH_AsnC-type"/>
    <property type="match status" value="1"/>
</dbReference>
<evidence type="ECO:0000256" key="3">
    <source>
        <dbReference type="ARBA" id="ARBA00023163"/>
    </source>
</evidence>
<feature type="domain" description="HTH asnC-type" evidence="4">
    <location>
        <begin position="1"/>
        <end position="62"/>
    </location>
</feature>
<keyword evidence="2" id="KW-0238">DNA-binding</keyword>
<dbReference type="Gene3D" id="3.30.70.920">
    <property type="match status" value="1"/>
</dbReference>
<keyword evidence="3" id="KW-0804">Transcription</keyword>
<dbReference type="InterPro" id="IPR019888">
    <property type="entry name" value="Tscrpt_reg_AsnC-like"/>
</dbReference>
<dbReference type="Gene3D" id="1.10.10.10">
    <property type="entry name" value="Winged helix-like DNA-binding domain superfamily/Winged helix DNA-binding domain"/>
    <property type="match status" value="1"/>
</dbReference>
<dbReference type="KEGG" id="hprf:HLPR_00600"/>
<evidence type="ECO:0000313" key="6">
    <source>
        <dbReference type="Proteomes" id="UP001321786"/>
    </source>
</evidence>
<dbReference type="InterPro" id="IPR011008">
    <property type="entry name" value="Dimeric_a/b-barrel"/>
</dbReference>
<keyword evidence="1" id="KW-0805">Transcription regulation</keyword>
<dbReference type="AlphaFoldDB" id="A0AAU9E061"/>
<dbReference type="Proteomes" id="UP001321786">
    <property type="component" value="Chromosome"/>
</dbReference>
<dbReference type="InterPro" id="IPR000485">
    <property type="entry name" value="AsnC-type_HTH_dom"/>
</dbReference>
<dbReference type="SUPFAM" id="SSF46785">
    <property type="entry name" value="Winged helix' DNA-binding domain"/>
    <property type="match status" value="1"/>
</dbReference>
<dbReference type="InterPro" id="IPR019887">
    <property type="entry name" value="Tscrpt_reg_AsnC/Lrp_C"/>
</dbReference>
<dbReference type="GO" id="GO:0043200">
    <property type="term" value="P:response to amino acid"/>
    <property type="evidence" value="ECO:0007669"/>
    <property type="project" value="TreeGrafter"/>
</dbReference>
<evidence type="ECO:0000256" key="1">
    <source>
        <dbReference type="ARBA" id="ARBA00023015"/>
    </source>
</evidence>
<organism evidence="5 6">
    <name type="scientific">Helicovermis profundi</name>
    <dbReference type="NCBI Taxonomy" id="3065157"/>
    <lineage>
        <taxon>Bacteria</taxon>
        <taxon>Bacillati</taxon>
        <taxon>Bacillota</taxon>
        <taxon>Clostridia</taxon>
        <taxon>Helicovermis</taxon>
    </lineage>
</organism>
<gene>
    <name evidence="5" type="ORF">HLPR_00600</name>
</gene>
<dbReference type="GO" id="GO:0005829">
    <property type="term" value="C:cytosol"/>
    <property type="evidence" value="ECO:0007669"/>
    <property type="project" value="TreeGrafter"/>
</dbReference>
<dbReference type="SUPFAM" id="SSF54909">
    <property type="entry name" value="Dimeric alpha+beta barrel"/>
    <property type="match status" value="1"/>
</dbReference>
<dbReference type="PANTHER" id="PTHR30154">
    <property type="entry name" value="LEUCINE-RESPONSIVE REGULATORY PROTEIN"/>
    <property type="match status" value="1"/>
</dbReference>
<evidence type="ECO:0000259" key="4">
    <source>
        <dbReference type="PROSITE" id="PS50956"/>
    </source>
</evidence>
<proteinExistence type="predicted"/>
<sequence>MDQYDFRILEELQNDGKKSIAELGRIIGLSTTATKERVKKLENDDVISGYSAIINADKVGVDITVFITVPVGDITIEEMGELLTNKPEIQEVHKVTGDTCYFVKAKTRDAKSLEILIDSINKHAKSTYTYLALSTLKETSKVVIPK</sequence>
<accession>A0AAU9E061</accession>
<dbReference type="RefSeq" id="WP_338536099.1">
    <property type="nucleotide sequence ID" value="NZ_AP028654.1"/>
</dbReference>
<evidence type="ECO:0000256" key="2">
    <source>
        <dbReference type="ARBA" id="ARBA00023125"/>
    </source>
</evidence>
<dbReference type="SMART" id="SM00344">
    <property type="entry name" value="HTH_ASNC"/>
    <property type="match status" value="1"/>
</dbReference>
<dbReference type="Pfam" id="PF01037">
    <property type="entry name" value="AsnC_trans_reg"/>
    <property type="match status" value="1"/>
</dbReference>
<reference evidence="5 6" key="1">
    <citation type="submission" date="2023-08" db="EMBL/GenBank/DDBJ databases">
        <title>Helicovermis profunda gen. nov., sp. nov., a novel mesophilic, fermentative bacterium within the Bacillota from a deep-sea hydrothermal vent chimney.</title>
        <authorList>
            <person name="Miyazaki U."/>
            <person name="Mizutani D."/>
            <person name="Hashimoto Y."/>
            <person name="Tame A."/>
            <person name="Sawayama S."/>
            <person name="Miyazaki J."/>
            <person name="Takai K."/>
            <person name="Nakagawa S."/>
        </authorList>
    </citation>
    <scope>NUCLEOTIDE SEQUENCE [LARGE SCALE GENOMIC DNA]</scope>
    <source>
        <strain evidence="5 6">S502</strain>
    </source>
</reference>
<evidence type="ECO:0000313" key="5">
    <source>
        <dbReference type="EMBL" id="BEP27729.1"/>
    </source>
</evidence>
<dbReference type="PANTHER" id="PTHR30154:SF53">
    <property type="entry name" value="HTH-TYPE TRANSCRIPTIONAL REGULATOR LRPC"/>
    <property type="match status" value="1"/>
</dbReference>
<name>A0AAU9E061_9FIRM</name>